<proteinExistence type="predicted"/>
<dbReference type="PANTHER" id="PTHR31286:SF175">
    <property type="entry name" value="DUF4283 DOMAIN-CONTAINING PROTEIN"/>
    <property type="match status" value="1"/>
</dbReference>
<dbReference type="Pfam" id="PF14111">
    <property type="entry name" value="DUF4283"/>
    <property type="match status" value="1"/>
</dbReference>
<feature type="region of interest" description="Disordered" evidence="1">
    <location>
        <begin position="421"/>
        <end position="477"/>
    </location>
</feature>
<feature type="compositionally biased region" description="Basic and acidic residues" evidence="1">
    <location>
        <begin position="423"/>
        <end position="443"/>
    </location>
</feature>
<feature type="region of interest" description="Disordered" evidence="1">
    <location>
        <begin position="162"/>
        <end position="182"/>
    </location>
</feature>
<dbReference type="Gene3D" id="3.60.10.10">
    <property type="entry name" value="Endonuclease/exonuclease/phosphatase"/>
    <property type="match status" value="1"/>
</dbReference>
<name>A0ABQ8E7A8_BRANA</name>
<dbReference type="SUPFAM" id="SSF56219">
    <property type="entry name" value="DNase I-like"/>
    <property type="match status" value="1"/>
</dbReference>
<feature type="compositionally biased region" description="Basic and acidic residues" evidence="1">
    <location>
        <begin position="463"/>
        <end position="475"/>
    </location>
</feature>
<reference evidence="3 4" key="1">
    <citation type="submission" date="2021-05" db="EMBL/GenBank/DDBJ databases">
        <title>Genome Assembly of Synthetic Allotetraploid Brassica napus Reveals Homoeologous Exchanges between Subgenomes.</title>
        <authorList>
            <person name="Davis J.T."/>
        </authorList>
    </citation>
    <scope>NUCLEOTIDE SEQUENCE [LARGE SCALE GENOMIC DNA]</scope>
    <source>
        <strain evidence="4">cv. Da-Ae</strain>
        <tissue evidence="3">Seedling</tissue>
    </source>
</reference>
<evidence type="ECO:0000313" key="4">
    <source>
        <dbReference type="Proteomes" id="UP000824890"/>
    </source>
</evidence>
<dbReference type="PANTHER" id="PTHR31286">
    <property type="entry name" value="GLYCINE-RICH CELL WALL STRUCTURAL PROTEIN 1.8-LIKE"/>
    <property type="match status" value="1"/>
</dbReference>
<protein>
    <recommendedName>
        <fullName evidence="2">DUF4283 domain-containing protein</fullName>
    </recommendedName>
</protein>
<accession>A0ABQ8E7A8</accession>
<evidence type="ECO:0000259" key="2">
    <source>
        <dbReference type="Pfam" id="PF14111"/>
    </source>
</evidence>
<organism evidence="3 4">
    <name type="scientific">Brassica napus</name>
    <name type="common">Rape</name>
    <dbReference type="NCBI Taxonomy" id="3708"/>
    <lineage>
        <taxon>Eukaryota</taxon>
        <taxon>Viridiplantae</taxon>
        <taxon>Streptophyta</taxon>
        <taxon>Embryophyta</taxon>
        <taxon>Tracheophyta</taxon>
        <taxon>Spermatophyta</taxon>
        <taxon>Magnoliopsida</taxon>
        <taxon>eudicotyledons</taxon>
        <taxon>Gunneridae</taxon>
        <taxon>Pentapetalae</taxon>
        <taxon>rosids</taxon>
        <taxon>malvids</taxon>
        <taxon>Brassicales</taxon>
        <taxon>Brassicaceae</taxon>
        <taxon>Brassiceae</taxon>
        <taxon>Brassica</taxon>
    </lineage>
</organism>
<dbReference type="InterPro" id="IPR040256">
    <property type="entry name" value="At4g02000-like"/>
</dbReference>
<evidence type="ECO:0000256" key="1">
    <source>
        <dbReference type="SAM" id="MobiDB-lite"/>
    </source>
</evidence>
<feature type="domain" description="DUF4283" evidence="2">
    <location>
        <begin position="224"/>
        <end position="309"/>
    </location>
</feature>
<comment type="caution">
    <text evidence="3">The sequence shown here is derived from an EMBL/GenBank/DDBJ whole genome shotgun (WGS) entry which is preliminary data.</text>
</comment>
<dbReference type="Proteomes" id="UP000824890">
    <property type="component" value="Unassembled WGS sequence"/>
</dbReference>
<keyword evidence="4" id="KW-1185">Reference proteome</keyword>
<feature type="compositionally biased region" description="Basic residues" evidence="1">
    <location>
        <begin position="447"/>
        <end position="458"/>
    </location>
</feature>
<evidence type="ECO:0000313" key="3">
    <source>
        <dbReference type="EMBL" id="KAH0937515.1"/>
    </source>
</evidence>
<feature type="non-terminal residue" evidence="3">
    <location>
        <position position="1"/>
    </location>
</feature>
<gene>
    <name evidence="3" type="ORF">HID58_004976</name>
</gene>
<dbReference type="InterPro" id="IPR036691">
    <property type="entry name" value="Endo/exonu/phosph_ase_sf"/>
</dbReference>
<dbReference type="InterPro" id="IPR025558">
    <property type="entry name" value="DUF4283"/>
</dbReference>
<dbReference type="EMBL" id="JAGKQM010000002">
    <property type="protein sequence ID" value="KAH0937515.1"/>
    <property type="molecule type" value="Genomic_DNA"/>
</dbReference>
<sequence length="913" mass="100940">DKGFPTANPPSESTTLLRRELSASFLLLKSLAPMKFRNKQRHPLQGSSKMARFAAAAKGKKKSIPLASNPIADAVIATGVVEEKLSSSYEAVTAATDLTQDESALALNVKGSASLSVEGTSTHERNGDLQSVAAPVIVAETSAHTDTVLNAAKEVAFGSSPVHLTADTPSEETETVRPVSPSGNQNYASLLKASAKLEELGTPTEHVSGAPFVLIPDDNIQSAREEFKDFLFARFHSDFPSMGRIIGVVNAIWAKAGPRIFVHNIGQGCYLLRVINIKARESLLSRTCWNVAGYPMFVAPWSPDFAPEEAPLTSAVVPVELRNVPYLLFNQQSLSRIATAIGKPDSLAPETERKENFKVAKMYVRVDLTKPLPSKIISGFSNGREVEISVTYPWLPVKCSQCGRFGHENDKCRVPAVGGRTVVNRDRSTSRSREKKPIQERAGRSRPNNRRHSRKPVHNVKISPEKDRDPAAIDREEGEISLGTAETSIDPTGTAEVAVAAEDAAEGVAVEDAVHPPENGCTRQSTNDKVSLNYNTTKESSSDVIHERRVEEHRSGYSQTDHDATSDDGFLLKESPQGQTQPLIIMSIFFAWNVRGLNSDIRHTMTREWINIHRPLLGAFLETHVQENNQSRILNAIPAGWRYFGNFEHHPAGRIVVVWDPTVSVFVYSASAEAITCGIFIMAENINLTVTFAYGFNEVEARQSLWDELTLINRTTSVSHSPWSVVGDFNQIIRVSNHSQYPDSVIDTTVSEAWKPNQIVGSDQFKLVRSLKGLKKDLRYLNKTHFSGISQRVKEQTSVVEGLQRSLLSAPDRNTAEQEHRDRAKLNMLLTAEQKFYRQRSRVRWADVGDRNTPFFHKTVSQRLTRNHIHFLKGENDQFIGTAAGIKAHSAAYFEGILGQTDMATSPLKVEVK</sequence>